<evidence type="ECO:0000313" key="1">
    <source>
        <dbReference type="EMBL" id="RMX47014.1"/>
    </source>
</evidence>
<protein>
    <submittedName>
        <fullName evidence="1">Uncharacterized protein</fullName>
    </submittedName>
</protein>
<dbReference type="EMBL" id="RCHS01002511">
    <property type="protein sequence ID" value="RMX47014.1"/>
    <property type="molecule type" value="Genomic_DNA"/>
</dbReference>
<organism evidence="1 2">
    <name type="scientific">Pocillopora damicornis</name>
    <name type="common">Cauliflower coral</name>
    <name type="synonym">Millepora damicornis</name>
    <dbReference type="NCBI Taxonomy" id="46731"/>
    <lineage>
        <taxon>Eukaryota</taxon>
        <taxon>Metazoa</taxon>
        <taxon>Cnidaria</taxon>
        <taxon>Anthozoa</taxon>
        <taxon>Hexacorallia</taxon>
        <taxon>Scleractinia</taxon>
        <taxon>Astrocoeniina</taxon>
        <taxon>Pocilloporidae</taxon>
        <taxon>Pocillopora</taxon>
    </lineage>
</organism>
<dbReference type="Proteomes" id="UP000275408">
    <property type="component" value="Unassembled WGS sequence"/>
</dbReference>
<name>A0A3M6U0F5_POCDA</name>
<keyword evidence="2" id="KW-1185">Reference proteome</keyword>
<gene>
    <name evidence="1" type="ORF">pdam_00009638</name>
</gene>
<evidence type="ECO:0000313" key="2">
    <source>
        <dbReference type="Proteomes" id="UP000275408"/>
    </source>
</evidence>
<reference evidence="1 2" key="1">
    <citation type="journal article" date="2018" name="Sci. Rep.">
        <title>Comparative analysis of the Pocillopora damicornis genome highlights role of immune system in coral evolution.</title>
        <authorList>
            <person name="Cunning R."/>
            <person name="Bay R.A."/>
            <person name="Gillette P."/>
            <person name="Baker A.C."/>
            <person name="Traylor-Knowles N."/>
        </authorList>
    </citation>
    <scope>NUCLEOTIDE SEQUENCE [LARGE SCALE GENOMIC DNA]</scope>
    <source>
        <strain evidence="1">RSMAS</strain>
        <tissue evidence="1">Whole animal</tissue>
    </source>
</reference>
<comment type="caution">
    <text evidence="1">The sequence shown here is derived from an EMBL/GenBank/DDBJ whole genome shotgun (WGS) entry which is preliminary data.</text>
</comment>
<sequence>MLFKRKRKDKRAYSYHESTILRKRIHHVKDYTLNLTYTSQFCYKGEQYQGQHKASYTCISLDLHIAVLKIWTQQRFESFWMRICINFKLGATLHYIYTLEAGYLYNVQFSLEIMDANECRHFAMP</sequence>
<proteinExistence type="predicted"/>
<accession>A0A3M6U0F5</accession>
<dbReference type="AlphaFoldDB" id="A0A3M6U0F5"/>